<feature type="coiled-coil region" evidence="1">
    <location>
        <begin position="244"/>
        <end position="335"/>
    </location>
</feature>
<feature type="coiled-coil region" evidence="1">
    <location>
        <begin position="2783"/>
        <end position="2810"/>
    </location>
</feature>
<feature type="coiled-coil region" evidence="1">
    <location>
        <begin position="603"/>
        <end position="680"/>
    </location>
</feature>
<dbReference type="EnsemblMetazoa" id="XM_017124626.2">
    <property type="protein sequence ID" value="XP_016980115.1"/>
    <property type="gene ID" value="LOC108045335"/>
</dbReference>
<feature type="region of interest" description="Disordered" evidence="2">
    <location>
        <begin position="1820"/>
        <end position="1858"/>
    </location>
</feature>
<keyword evidence="1" id="KW-0175">Coiled coil</keyword>
<feature type="region of interest" description="Disordered" evidence="2">
    <location>
        <begin position="2729"/>
        <end position="2759"/>
    </location>
</feature>
<protein>
    <submittedName>
        <fullName evidence="5 6">Protein lava lamp</fullName>
    </submittedName>
</protein>
<evidence type="ECO:0000256" key="2">
    <source>
        <dbReference type="SAM" id="MobiDB-lite"/>
    </source>
</evidence>
<feature type="region of interest" description="Disordered" evidence="2">
    <location>
        <begin position="345"/>
        <end position="376"/>
    </location>
</feature>
<reference evidence="4" key="1">
    <citation type="journal article" date="2021" name="Elife">
        <title>Highly contiguous assemblies of 101 drosophilid genomes.</title>
        <authorList>
            <person name="Kim B.Y."/>
            <person name="Wang J.R."/>
            <person name="Miller D.E."/>
            <person name="Barmina O."/>
            <person name="Delaney E."/>
            <person name="Thompson A."/>
            <person name="Comeault A.A."/>
            <person name="Peede D."/>
            <person name="D'Agostino E.R."/>
            <person name="Pelaez J."/>
            <person name="Aguilar J.M."/>
            <person name="Haji D."/>
            <person name="Matsunaga T."/>
            <person name="Armstrong E.E."/>
            <person name="Zych M."/>
            <person name="Ogawa Y."/>
            <person name="Stamenkovic-Radak M."/>
            <person name="Jelic M."/>
            <person name="Veselinovic M.S."/>
            <person name="Tanaskovic M."/>
            <person name="Eric P."/>
            <person name="Gao J.J."/>
            <person name="Katoh T.K."/>
            <person name="Toda M.J."/>
            <person name="Watabe H."/>
            <person name="Watada M."/>
            <person name="Davis J.S."/>
            <person name="Moyle L.C."/>
            <person name="Manoli G."/>
            <person name="Bertolini E."/>
            <person name="Kostal V."/>
            <person name="Hawley R.S."/>
            <person name="Takahashi A."/>
            <person name="Jones C.D."/>
            <person name="Price D.K."/>
            <person name="Whiteman N."/>
            <person name="Kopp A."/>
            <person name="Matute D.R."/>
            <person name="Petrov D.A."/>
        </authorList>
    </citation>
    <scope>NUCLEOTIDE SEQUENCE [LARGE SCALE GENOMIC DNA]</scope>
</reference>
<feature type="region of interest" description="Disordered" evidence="2">
    <location>
        <begin position="2893"/>
        <end position="2928"/>
    </location>
</feature>
<gene>
    <name evidence="5 6" type="primary">LOC108045335</name>
    <name evidence="3" type="synonym">108045335</name>
</gene>
<dbReference type="OMA" id="YQRDMRC"/>
<organism evidence="5">
    <name type="scientific">Drosophila rhopaloa</name>
    <name type="common">Fruit fly</name>
    <dbReference type="NCBI Taxonomy" id="1041015"/>
    <lineage>
        <taxon>Eukaryota</taxon>
        <taxon>Metazoa</taxon>
        <taxon>Ecdysozoa</taxon>
        <taxon>Arthropoda</taxon>
        <taxon>Hexapoda</taxon>
        <taxon>Insecta</taxon>
        <taxon>Pterygota</taxon>
        <taxon>Neoptera</taxon>
        <taxon>Endopterygota</taxon>
        <taxon>Diptera</taxon>
        <taxon>Brachycera</taxon>
        <taxon>Muscomorpha</taxon>
        <taxon>Ephydroidea</taxon>
        <taxon>Drosophilidae</taxon>
        <taxon>Drosophila</taxon>
        <taxon>Sophophora</taxon>
    </lineage>
</organism>
<feature type="coiled-coil region" evidence="1">
    <location>
        <begin position="922"/>
        <end position="956"/>
    </location>
</feature>
<feature type="compositionally biased region" description="Low complexity" evidence="2">
    <location>
        <begin position="1838"/>
        <end position="1847"/>
    </location>
</feature>
<evidence type="ECO:0000313" key="5">
    <source>
        <dbReference type="RefSeq" id="XP_016980114.1"/>
    </source>
</evidence>
<feature type="compositionally biased region" description="Low complexity" evidence="2">
    <location>
        <begin position="2825"/>
        <end position="2851"/>
    </location>
</feature>
<feature type="coiled-coil region" evidence="1">
    <location>
        <begin position="2393"/>
        <end position="2603"/>
    </location>
</feature>
<feature type="region of interest" description="Disordered" evidence="2">
    <location>
        <begin position="106"/>
        <end position="138"/>
    </location>
</feature>
<feature type="compositionally biased region" description="Polar residues" evidence="2">
    <location>
        <begin position="109"/>
        <end position="120"/>
    </location>
</feature>
<feature type="coiled-coil region" evidence="1">
    <location>
        <begin position="2054"/>
        <end position="2137"/>
    </location>
</feature>
<evidence type="ECO:0000313" key="3">
    <source>
        <dbReference type="EnsemblMetazoa" id="XP_016980114.1"/>
    </source>
</evidence>
<name>A0A6P4ETR5_DRORH</name>
<evidence type="ECO:0000256" key="1">
    <source>
        <dbReference type="SAM" id="Coils"/>
    </source>
</evidence>
<proteinExistence type="predicted"/>
<dbReference type="OrthoDB" id="2441647at2759"/>
<feature type="compositionally biased region" description="Low complexity" evidence="2">
    <location>
        <begin position="1820"/>
        <end position="1830"/>
    </location>
</feature>
<feature type="compositionally biased region" description="Basic and acidic residues" evidence="2">
    <location>
        <begin position="579"/>
        <end position="588"/>
    </location>
</feature>
<feature type="region of interest" description="Disordered" evidence="2">
    <location>
        <begin position="713"/>
        <end position="759"/>
    </location>
</feature>
<feature type="compositionally biased region" description="Polar residues" evidence="2">
    <location>
        <begin position="589"/>
        <end position="598"/>
    </location>
</feature>
<reference evidence="5 6" key="2">
    <citation type="submission" date="2025-04" db="UniProtKB">
        <authorList>
            <consortium name="RefSeq"/>
        </authorList>
    </citation>
    <scope>IDENTIFICATION</scope>
</reference>
<feature type="coiled-coil region" evidence="1">
    <location>
        <begin position="1092"/>
        <end position="1417"/>
    </location>
</feature>
<feature type="coiled-coil region" evidence="1">
    <location>
        <begin position="1893"/>
        <end position="1965"/>
    </location>
</feature>
<dbReference type="RefSeq" id="XP_016980115.1">
    <property type="nucleotide sequence ID" value="XM_017124626.1"/>
</dbReference>
<feature type="coiled-coil region" evidence="1">
    <location>
        <begin position="986"/>
        <end position="1017"/>
    </location>
</feature>
<dbReference type="EnsemblMetazoa" id="XM_017124625.2">
    <property type="protein sequence ID" value="XP_016980114.1"/>
    <property type="gene ID" value="LOC108045335"/>
</dbReference>
<feature type="compositionally biased region" description="Basic and acidic residues" evidence="2">
    <location>
        <begin position="345"/>
        <end position="365"/>
    </location>
</feature>
<feature type="coiled-coil region" evidence="1">
    <location>
        <begin position="2166"/>
        <end position="2300"/>
    </location>
</feature>
<dbReference type="PANTHER" id="PTHR45615">
    <property type="entry name" value="MYOSIN HEAVY CHAIN, NON-MUSCLE"/>
    <property type="match status" value="1"/>
</dbReference>
<feature type="compositionally biased region" description="Low complexity" evidence="2">
    <location>
        <begin position="2738"/>
        <end position="2749"/>
    </location>
</feature>
<dbReference type="RefSeq" id="XP_016980114.1">
    <property type="nucleotide sequence ID" value="XM_017124625.1"/>
</dbReference>
<keyword evidence="4" id="KW-1185">Reference proteome</keyword>
<feature type="coiled-coil region" evidence="1">
    <location>
        <begin position="765"/>
        <end position="806"/>
    </location>
</feature>
<accession>A0A6P4ETR5</accession>
<evidence type="ECO:0000313" key="6">
    <source>
        <dbReference type="RefSeq" id="XP_016980115.1"/>
    </source>
</evidence>
<dbReference type="GeneID" id="108045335"/>
<reference evidence="3" key="3">
    <citation type="submission" date="2025-05" db="UniProtKB">
        <authorList>
            <consortium name="EnsemblMetazoa"/>
        </authorList>
    </citation>
    <scope>IDENTIFICATION</scope>
</reference>
<feature type="region of interest" description="Disordered" evidence="2">
    <location>
        <begin position="2813"/>
        <end position="2851"/>
    </location>
</feature>
<sequence length="2951" mass="336323">MEEDSAALESSYDFSIVQPDDHEYGEADIRLTGSSNDLSLLQNVSASTTRGTEGKGRLDSLKENLYKQQERLTALRKSQDGRRKPSMSDSMESLKTLGQKLTVLKARSGGTSTPLVTPTKDTAPAGTGAGEVSSLQTSGSEKLLMLTQRTEQNRALLEQRKRDLAKSLLSVKSNIGHQNTAELGSSMTDLRQTMTSSNPPVSRHRSALDLEAQGQEPLDESRVKLLKSRMKLTELKQGRQELEMQELRTELAKRANLIEQLELSGAELQRTLTQRNQELEQLRLGQREAETKKEEVEVVEESLQEQEHSRLQGEVLVLRERLAELENINDLLETTRCELQEELTTARERERQRDLELELEHEKSSSSRQSETAATDAQVSLELAKQLQELTNQLSELQATNEELRQELVARTKLQVSDESISARLEELEATITAQSLQLEKQKSAMAGQSEELAEKTTELNVLNVNLRLLEEKLAQSSRSKPLFLDDHLEDSGASKQLQEELQQLKQKLDESNKANIKLKLKCKQTEKQLQKLQSQDGQQQLATLAADNEQLQQRITVLEDEKGQWQLANMQEDEEEKDKDREERDTQPEQPAESNPLQLEAIRLLEEQKLELQQALEALQQGHESARVESELSEAQMEEQLTQRVQQLEQEAQEQRHQLDTLQTEKETLDKKLTHYINENMELLDKLEKLSSSSSAESIEIVERQQLECFGQRRPASEGDAQEQKQVDPVQQVPSHVSELTQTDQTLEEEESGGESLSHLRERLELFTQERGEVLDKLEQLSAENLQLQARLEESSSSLQLLQREREKDLLSSTSTSSNLSQELSSMQRSSEVVATLDAGEGGPVLFEKCEKSLSKLNSELEAYRRANDRQAKFNVSKKLAKEAKNCHTQLSELLHKVKEASTAVETVTVVETVVAVTAPNGKALAEYEQLNAQNAELKAVISRLRQELDEMRDSYPEAEGPPLAIVSLDNQKDQEEFLHLQSLLEDTRSAQAEQRQQIEEQLEQIRELRQIEADQLQLVARQSAEITQLQLQAEQFDQLLNAKEMSHEKQLEQQTRIRRELESGGESLEGELSILQALVAEQKQQLIENLSESEHTLNLKLLELQSAQEELRELRAKEDPDQLREALRISKSLAAQQVSELASSQETIDALNQQIQELYQGVEHARQEEQLKTRELREKLKKYALNLKKRTQDNAELEQKIQELTSQLQEQQQQVAKEPEPLMDTQQVEKLQQQVSKLNEDLKAKIHVNLENRDALRQLKQQIQEQELLIQARDTELQDANLVNKELRRERQEAEEEVFQQGQENSRLRQEISQRQQEIHNLEQKLSNQPTAAVEDLQRQLEQKSKKFEKSKELIKHRNATIQALQRDLQQLQQDQASEVEHVRTKRAAAQEQLHLEKDEEIASLRQEIAQLLESQRISAAGEGDVTINKITQQPLESQSLQQAESLQAAEKEHQHLRVQLTAAQEQHSLLAQQYAGDKANFEMTIARLETIHEGIQAKLQEDASYIESLEAHNTELLARSAVLEEQAASQANQQAAAQDHTQLLEQQLQQRREQEEQQREQDQQLQERLYELQQREQAQSRQLELATGEAEESRQQLTRLRAEYESLLSKQAQQAAAAQAEREQLNSTSQEELADLHQQLAAKEADLQRQRQVYDAKLAAKATELDELECDLNGHVERAAAETRDLVQQLERSQELVSQRAEELQRLSEEFQEVERERSTLSREVTLLRLQQDSAEQDVLELQELRMQALQDKTEMDNLRTQIDALCANHSQELQALQQQIAELDTLGQNQTDDQVYIETENRRLAEQLSELQAQLARQQHHQQQQQQHHHHLHPVVQQTQQHPPSTSLFFGGDALAAPSPFDEIAAQPLKVSSLGASVPPPPIPTPPTIEDLQRNVSDLEKHAQDLETKLLARNQSLSEQEERRLQLEQHLMELERLLRERDQQLAEIKSANEERERLAALEKLIQPAAAPTLDMFFGGQAAGETVHDAVSHHLDLGLPQVEPVEEPLIQPKKAYLCQPKQEHVEQQPIDWGMDEDPWASAATEAPQTDVEPLHARIAHLELQLANAEQQKTELQTKAAKLMKRLKEYKTKATTTVAATPTLAVDNDLDTAIIEELKHQLQLHESRQAKADELTQQHALEKEKLAKRIDVLTAGNERMAELKERQDMDVQMYQARIRELQEKLSQLDQWDVPPTSAPAPAAPAAVSSSLSGDEVARMENLQAENQDLNAECQELQEKLKEERRLVQLAEETNAQVQDQKETLEEQLRERLQEVEELRQGQANVEELQALKVEVESLRKLHGEVVQLRSLQTEVEHLRTLQIEVEQLRSLQPELEHLRSLQPELEHLRSLQPELEHLRTFKLQQDSLHSQNIQEDQLQSKIIEQDHLEFQRVEQEHLRQLQSEVEHLRSQRNNQRLEFQQLSHQLIELEAQRARDQAELEALRRIRSQEPAVDVDSRNDEQMVQLQEKEAEIVHLKQRIEELMREDQTEKLVFEILTKNQELQLLRMQVKQLEEDREDHQETAATAVAASDGESVERLRVQCQQLQQEKSDMEEELRVLNNHVLGSLELEDRMKQTLLQLDTKNIEITELRRTLEVLQSQNLGQTPNPNPTPTIPQQIPDLAAINQQWEQLVEQKCGEVASIWQEHLAQREAAFKAQLEEIGQQREQARVHQPSTQQPGEASEDMMQKMQKALETQEMEIVTLKEQLAIRSAEYARLAAQYDPFRLQNRGGSGGNPSPSAGAASAGGPPPLTANEPLPEYVLKADLDYALMMLHQRDMRVEEMILELVQLLEERDHLQLKLSDTLRQLETERSRVSDEPVCATASSSAASGSSPSKTSSAGSSSELLGTTTSATSDLKQKLAELQTVKHSKDKAIVDEREQRLQQMIQLQKDMAKQQGSGSGQGSVATSPSAPPTIGEDLSQSALRSPSMMLMDWILGNNNKEEETSG</sequence>
<dbReference type="Proteomes" id="UP001652680">
    <property type="component" value="Unassembled WGS sequence"/>
</dbReference>
<feature type="region of interest" description="Disordered" evidence="2">
    <location>
        <begin position="2666"/>
        <end position="2688"/>
    </location>
</feature>
<feature type="region of interest" description="Disordered" evidence="2">
    <location>
        <begin position="563"/>
        <end position="598"/>
    </location>
</feature>
<evidence type="ECO:0000313" key="4">
    <source>
        <dbReference type="Proteomes" id="UP001652680"/>
    </source>
</evidence>
<dbReference type="PANTHER" id="PTHR45615:SF80">
    <property type="entry name" value="GRIP DOMAIN-CONTAINING PROTEIN"/>
    <property type="match status" value="1"/>
</dbReference>